<dbReference type="EMBL" id="CP036278">
    <property type="protein sequence ID" value="QDU54522.1"/>
    <property type="molecule type" value="Genomic_DNA"/>
</dbReference>
<dbReference type="AlphaFoldDB" id="A0A518AIG8"/>
<feature type="transmembrane region" description="Helical" evidence="1">
    <location>
        <begin position="40"/>
        <end position="58"/>
    </location>
</feature>
<feature type="transmembrane region" description="Helical" evidence="1">
    <location>
        <begin position="70"/>
        <end position="95"/>
    </location>
</feature>
<accession>A0A518AIG8</accession>
<gene>
    <name evidence="2" type="ORF">Pan181_07040</name>
</gene>
<keyword evidence="1" id="KW-1133">Transmembrane helix</keyword>
<protein>
    <submittedName>
        <fullName evidence="2">Uncharacterized protein</fullName>
    </submittedName>
</protein>
<evidence type="ECO:0000256" key="1">
    <source>
        <dbReference type="SAM" id="Phobius"/>
    </source>
</evidence>
<reference evidence="2 3" key="1">
    <citation type="submission" date="2019-02" db="EMBL/GenBank/DDBJ databases">
        <title>Deep-cultivation of Planctomycetes and their phenomic and genomic characterization uncovers novel biology.</title>
        <authorList>
            <person name="Wiegand S."/>
            <person name="Jogler M."/>
            <person name="Boedeker C."/>
            <person name="Pinto D."/>
            <person name="Vollmers J."/>
            <person name="Rivas-Marin E."/>
            <person name="Kohn T."/>
            <person name="Peeters S.H."/>
            <person name="Heuer A."/>
            <person name="Rast P."/>
            <person name="Oberbeckmann S."/>
            <person name="Bunk B."/>
            <person name="Jeske O."/>
            <person name="Meyerdierks A."/>
            <person name="Storesund J.E."/>
            <person name="Kallscheuer N."/>
            <person name="Luecker S."/>
            <person name="Lage O.M."/>
            <person name="Pohl T."/>
            <person name="Merkel B.J."/>
            <person name="Hornburger P."/>
            <person name="Mueller R.-W."/>
            <person name="Bruemmer F."/>
            <person name="Labrenz M."/>
            <person name="Spormann A.M."/>
            <person name="Op den Camp H."/>
            <person name="Overmann J."/>
            <person name="Amann R."/>
            <person name="Jetten M.S.M."/>
            <person name="Mascher T."/>
            <person name="Medema M.H."/>
            <person name="Devos D.P."/>
            <person name="Kaster A.-K."/>
            <person name="Ovreas L."/>
            <person name="Rohde M."/>
            <person name="Galperin M.Y."/>
            <person name="Jogler C."/>
        </authorList>
    </citation>
    <scope>NUCLEOTIDE SEQUENCE [LARGE SCALE GENOMIC DNA]</scope>
    <source>
        <strain evidence="2 3">Pan181</strain>
    </source>
</reference>
<evidence type="ECO:0000313" key="2">
    <source>
        <dbReference type="EMBL" id="QDU54522.1"/>
    </source>
</evidence>
<feature type="transmembrane region" description="Helical" evidence="1">
    <location>
        <begin position="12"/>
        <end position="34"/>
    </location>
</feature>
<proteinExistence type="predicted"/>
<evidence type="ECO:0000313" key="3">
    <source>
        <dbReference type="Proteomes" id="UP000315750"/>
    </source>
</evidence>
<feature type="transmembrane region" description="Helical" evidence="1">
    <location>
        <begin position="135"/>
        <end position="155"/>
    </location>
</feature>
<keyword evidence="1" id="KW-0472">Membrane</keyword>
<keyword evidence="3" id="KW-1185">Reference proteome</keyword>
<dbReference type="Proteomes" id="UP000315750">
    <property type="component" value="Chromosome"/>
</dbReference>
<keyword evidence="1" id="KW-0812">Transmembrane</keyword>
<sequence>MDDPPPPRTYRLQFSVAGLLITTTLVALFCGLLSIGSFELAILEVFVLSLLLMVFGAHRGREHPSWAVGCLVAAVGYAALNFGLLVSTLAIDAFAIFSSGYFLFALVLVPLFFAGTMLLMAIGRRRLHWTSVLGYVLWVVFVAMAHFWLIAGISASV</sequence>
<dbReference type="RefSeq" id="WP_145245491.1">
    <property type="nucleotide sequence ID" value="NZ_CP036278.1"/>
</dbReference>
<dbReference type="KEGG" id="amuc:Pan181_07040"/>
<feature type="transmembrane region" description="Helical" evidence="1">
    <location>
        <begin position="101"/>
        <end position="123"/>
    </location>
</feature>
<organism evidence="2 3">
    <name type="scientific">Aeoliella mucimassa</name>
    <dbReference type="NCBI Taxonomy" id="2527972"/>
    <lineage>
        <taxon>Bacteria</taxon>
        <taxon>Pseudomonadati</taxon>
        <taxon>Planctomycetota</taxon>
        <taxon>Planctomycetia</taxon>
        <taxon>Pirellulales</taxon>
        <taxon>Lacipirellulaceae</taxon>
        <taxon>Aeoliella</taxon>
    </lineage>
</organism>
<name>A0A518AIG8_9BACT</name>